<dbReference type="VEuPathDB" id="TrichDB:TVAGG3_0880280"/>
<protein>
    <recommendedName>
        <fullName evidence="2">DUF3447 domain-containing protein</fullName>
    </recommendedName>
</protein>
<sequence>MNNLDYNELLLASKDYPEIFKKLYMLKSCNETEIFKLYDDIKNKIIETKILLPSRVLTIITDACLYNNRYTRSYWTLCKKLIEEYHPNQIQFNSHIFYYFYYKEYGVIFDKHIQRSIDKYEHFKISLDAHEKCTIYGAIMNDDKELLIWFTETSRFMHSKILKSDFYPNNSNLGYSLLELCCYYGSFNCFKFLRTKFNSKITPKCLQFSFLGGNPDILSECLKFEKPDKECMKYAIISHNIDFVTYLMNEHQIQIDIKLCNEFNNIEASFVYLDQTKNIFDWLHFSSIFRIPSLWEYLISKGIPKNKNDNTVLQLAVAENEKEMVEFLLLHGADIDAANNNGKTPLILAMKNRYFDIAKYLVEHGANVNAVDNKGNDAINLAIDYNHIDLFKLFLSHGNINVSPQKIPLHNAISSRNKELAELLISMGANVNEKDIKS</sequence>
<dbReference type="EMBL" id="DS113928">
    <property type="protein sequence ID" value="EAX93138.1"/>
    <property type="molecule type" value="Genomic_DNA"/>
</dbReference>
<evidence type="ECO:0000259" key="2">
    <source>
        <dbReference type="Pfam" id="PF11929"/>
    </source>
</evidence>
<dbReference type="eggNOG" id="KOG4177">
    <property type="taxonomic scope" value="Eukaryota"/>
</dbReference>
<name>A2FPL4_TRIV3</name>
<proteinExistence type="predicted"/>
<dbReference type="PROSITE" id="PS50088">
    <property type="entry name" value="ANK_REPEAT"/>
    <property type="match status" value="3"/>
</dbReference>
<reference evidence="3" key="2">
    <citation type="journal article" date="2007" name="Science">
        <title>Draft genome sequence of the sexually transmitted pathogen Trichomonas vaginalis.</title>
        <authorList>
            <person name="Carlton J.M."/>
            <person name="Hirt R.P."/>
            <person name="Silva J.C."/>
            <person name="Delcher A.L."/>
            <person name="Schatz M."/>
            <person name="Zhao Q."/>
            <person name="Wortman J.R."/>
            <person name="Bidwell S.L."/>
            <person name="Alsmark U.C.M."/>
            <person name="Besteiro S."/>
            <person name="Sicheritz-Ponten T."/>
            <person name="Noel C.J."/>
            <person name="Dacks J.B."/>
            <person name="Foster P.G."/>
            <person name="Simillion C."/>
            <person name="Van de Peer Y."/>
            <person name="Miranda-Saavedra D."/>
            <person name="Barton G.J."/>
            <person name="Westrop G.D."/>
            <person name="Mueller S."/>
            <person name="Dessi D."/>
            <person name="Fiori P.L."/>
            <person name="Ren Q."/>
            <person name="Paulsen I."/>
            <person name="Zhang H."/>
            <person name="Bastida-Corcuera F.D."/>
            <person name="Simoes-Barbosa A."/>
            <person name="Brown M.T."/>
            <person name="Hayes R.D."/>
            <person name="Mukherjee M."/>
            <person name="Okumura C.Y."/>
            <person name="Schneider R."/>
            <person name="Smith A.J."/>
            <person name="Vanacova S."/>
            <person name="Villalvazo M."/>
            <person name="Haas B.J."/>
            <person name="Pertea M."/>
            <person name="Feldblyum T.V."/>
            <person name="Utterback T.R."/>
            <person name="Shu C.L."/>
            <person name="Osoegawa K."/>
            <person name="de Jong P.J."/>
            <person name="Hrdy I."/>
            <person name="Horvathova L."/>
            <person name="Zubacova Z."/>
            <person name="Dolezal P."/>
            <person name="Malik S.B."/>
            <person name="Logsdon J.M. Jr."/>
            <person name="Henze K."/>
            <person name="Gupta A."/>
            <person name="Wang C.C."/>
            <person name="Dunne R.L."/>
            <person name="Upcroft J.A."/>
            <person name="Upcroft P."/>
            <person name="White O."/>
            <person name="Salzberg S.L."/>
            <person name="Tang P."/>
            <person name="Chiu C.-H."/>
            <person name="Lee Y.-S."/>
            <person name="Embley T.M."/>
            <person name="Coombs G.H."/>
            <person name="Mottram J.C."/>
            <person name="Tachezy J."/>
            <person name="Fraser-Liggett C.M."/>
            <person name="Johnson P.J."/>
        </authorList>
    </citation>
    <scope>NUCLEOTIDE SEQUENCE [LARGE SCALE GENOMIC DNA]</scope>
    <source>
        <strain evidence="3">G3</strain>
    </source>
</reference>
<dbReference type="SMR" id="A2FPL4"/>
<accession>A2FPL4</accession>
<keyword evidence="4" id="KW-1185">Reference proteome</keyword>
<dbReference type="PROSITE" id="PS50297">
    <property type="entry name" value="ANK_REP_REGION"/>
    <property type="match status" value="3"/>
</dbReference>
<dbReference type="SUPFAM" id="SSF48403">
    <property type="entry name" value="Ankyrin repeat"/>
    <property type="match status" value="1"/>
</dbReference>
<dbReference type="OrthoDB" id="46564at2759"/>
<dbReference type="KEGG" id="tva:4750855"/>
<dbReference type="VEuPathDB" id="TrichDB:TVAG_302780"/>
<dbReference type="InParanoid" id="A2FPL4"/>
<dbReference type="STRING" id="5722.A2FPL4"/>
<dbReference type="InterPro" id="IPR020683">
    <property type="entry name" value="DUF3447"/>
</dbReference>
<dbReference type="SMART" id="SM00248">
    <property type="entry name" value="ANK"/>
    <property type="match status" value="6"/>
</dbReference>
<gene>
    <name evidence="3" type="ORF">TVAG_302780</name>
</gene>
<evidence type="ECO:0000313" key="3">
    <source>
        <dbReference type="EMBL" id="EAX93138.1"/>
    </source>
</evidence>
<feature type="repeat" description="ANK" evidence="1">
    <location>
        <begin position="404"/>
        <end position="436"/>
    </location>
</feature>
<organism evidence="3 4">
    <name type="scientific">Trichomonas vaginalis (strain ATCC PRA-98 / G3)</name>
    <dbReference type="NCBI Taxonomy" id="412133"/>
    <lineage>
        <taxon>Eukaryota</taxon>
        <taxon>Metamonada</taxon>
        <taxon>Parabasalia</taxon>
        <taxon>Trichomonadida</taxon>
        <taxon>Trichomonadidae</taxon>
        <taxon>Trichomonas</taxon>
    </lineage>
</organism>
<dbReference type="Pfam" id="PF11929">
    <property type="entry name" value="DUF3447"/>
    <property type="match status" value="1"/>
</dbReference>
<feature type="domain" description="DUF3447" evidence="2">
    <location>
        <begin position="197"/>
        <end position="272"/>
    </location>
</feature>
<dbReference type="Proteomes" id="UP000001542">
    <property type="component" value="Unassembled WGS sequence"/>
</dbReference>
<feature type="repeat" description="ANK" evidence="1">
    <location>
        <begin position="341"/>
        <end position="373"/>
    </location>
</feature>
<dbReference type="InterPro" id="IPR002110">
    <property type="entry name" value="Ankyrin_rpt"/>
</dbReference>
<dbReference type="InterPro" id="IPR036770">
    <property type="entry name" value="Ankyrin_rpt-contain_sf"/>
</dbReference>
<evidence type="ECO:0000256" key="1">
    <source>
        <dbReference type="PROSITE-ProRule" id="PRU00023"/>
    </source>
</evidence>
<dbReference type="AlphaFoldDB" id="A2FPL4"/>
<dbReference type="Pfam" id="PF00023">
    <property type="entry name" value="Ank"/>
    <property type="match status" value="1"/>
</dbReference>
<dbReference type="RefSeq" id="XP_001306068.1">
    <property type="nucleotide sequence ID" value="XM_001306067.1"/>
</dbReference>
<feature type="repeat" description="ANK" evidence="1">
    <location>
        <begin position="308"/>
        <end position="340"/>
    </location>
</feature>
<dbReference type="PANTHER" id="PTHR24182:SF13">
    <property type="entry name" value="LD18443P"/>
    <property type="match status" value="1"/>
</dbReference>
<evidence type="ECO:0000313" key="4">
    <source>
        <dbReference type="Proteomes" id="UP000001542"/>
    </source>
</evidence>
<keyword evidence="1" id="KW-0040">ANK repeat</keyword>
<reference evidence="3" key="1">
    <citation type="submission" date="2006-10" db="EMBL/GenBank/DDBJ databases">
        <authorList>
            <person name="Amadeo P."/>
            <person name="Zhao Q."/>
            <person name="Wortman J."/>
            <person name="Fraser-Liggett C."/>
            <person name="Carlton J."/>
        </authorList>
    </citation>
    <scope>NUCLEOTIDE SEQUENCE</scope>
    <source>
        <strain evidence="3">G3</strain>
    </source>
</reference>
<dbReference type="PANTHER" id="PTHR24182">
    <property type="entry name" value="ANKYRIN REPEAT AND SOCS BOX CONTAINING 4"/>
    <property type="match status" value="1"/>
</dbReference>
<dbReference type="Gene3D" id="1.25.40.20">
    <property type="entry name" value="Ankyrin repeat-containing domain"/>
    <property type="match status" value="1"/>
</dbReference>
<dbReference type="Pfam" id="PF12796">
    <property type="entry name" value="Ank_2"/>
    <property type="match status" value="1"/>
</dbReference>